<keyword evidence="1" id="KW-0808">Transferase</keyword>
<evidence type="ECO:0000313" key="5">
    <source>
        <dbReference type="Proteomes" id="UP000214646"/>
    </source>
</evidence>
<dbReference type="AlphaFoldDB" id="A0A225E6C7"/>
<gene>
    <name evidence="4" type="ORF">FRUB_01380</name>
</gene>
<sequence>MGLSIRRATPADVDVVARFNAALAWESEHKRLDEETLRLGVRAVLADAHKGFYTLAERDGGDVVGQVLVTYEWSDWRNGWYWWIQSVYVHANGRRGGVFRALFDHLKAAATADPTVIGLRLYVDRDNAAAQATYRAIGMEEEPYHLLGMYPLPGKANVVAGG</sequence>
<feature type="domain" description="N-acetyltransferase" evidence="3">
    <location>
        <begin position="3"/>
        <end position="159"/>
    </location>
</feature>
<dbReference type="InterPro" id="IPR050832">
    <property type="entry name" value="Bact_Acetyltransf"/>
</dbReference>
<dbReference type="GO" id="GO:0016747">
    <property type="term" value="F:acyltransferase activity, transferring groups other than amino-acyl groups"/>
    <property type="evidence" value="ECO:0007669"/>
    <property type="project" value="InterPro"/>
</dbReference>
<dbReference type="InterPro" id="IPR000182">
    <property type="entry name" value="GNAT_dom"/>
</dbReference>
<evidence type="ECO:0000256" key="2">
    <source>
        <dbReference type="ARBA" id="ARBA00023315"/>
    </source>
</evidence>
<dbReference type="Gene3D" id="3.40.630.30">
    <property type="match status" value="1"/>
</dbReference>
<dbReference type="Pfam" id="PF00583">
    <property type="entry name" value="Acetyltransf_1"/>
    <property type="match status" value="1"/>
</dbReference>
<dbReference type="OrthoDB" id="9805924at2"/>
<dbReference type="PROSITE" id="PS51186">
    <property type="entry name" value="GNAT"/>
    <property type="match status" value="1"/>
</dbReference>
<dbReference type="GO" id="GO:0004386">
    <property type="term" value="F:helicase activity"/>
    <property type="evidence" value="ECO:0007669"/>
    <property type="project" value="UniProtKB-KW"/>
</dbReference>
<evidence type="ECO:0000313" key="4">
    <source>
        <dbReference type="EMBL" id="OWK45049.1"/>
    </source>
</evidence>
<keyword evidence="4" id="KW-0067">ATP-binding</keyword>
<dbReference type="CDD" id="cd04301">
    <property type="entry name" value="NAT_SF"/>
    <property type="match status" value="1"/>
</dbReference>
<name>A0A225E6C7_9BACT</name>
<dbReference type="Proteomes" id="UP000214646">
    <property type="component" value="Unassembled WGS sequence"/>
</dbReference>
<dbReference type="PANTHER" id="PTHR43877">
    <property type="entry name" value="AMINOALKYLPHOSPHONATE N-ACETYLTRANSFERASE-RELATED-RELATED"/>
    <property type="match status" value="1"/>
</dbReference>
<keyword evidence="4" id="KW-0378">Hydrolase</keyword>
<organism evidence="4 5">
    <name type="scientific">Fimbriiglobus ruber</name>
    <dbReference type="NCBI Taxonomy" id="1908690"/>
    <lineage>
        <taxon>Bacteria</taxon>
        <taxon>Pseudomonadati</taxon>
        <taxon>Planctomycetota</taxon>
        <taxon>Planctomycetia</taxon>
        <taxon>Gemmatales</taxon>
        <taxon>Gemmataceae</taxon>
        <taxon>Fimbriiglobus</taxon>
    </lineage>
</organism>
<dbReference type="SUPFAM" id="SSF55729">
    <property type="entry name" value="Acyl-CoA N-acyltransferases (Nat)"/>
    <property type="match status" value="1"/>
</dbReference>
<evidence type="ECO:0000256" key="1">
    <source>
        <dbReference type="ARBA" id="ARBA00022679"/>
    </source>
</evidence>
<dbReference type="RefSeq" id="WP_088252830.1">
    <property type="nucleotide sequence ID" value="NZ_NIDE01000002.1"/>
</dbReference>
<comment type="caution">
    <text evidence="4">The sequence shown here is derived from an EMBL/GenBank/DDBJ whole genome shotgun (WGS) entry which is preliminary data.</text>
</comment>
<keyword evidence="4" id="KW-0347">Helicase</keyword>
<proteinExistence type="predicted"/>
<dbReference type="InterPro" id="IPR016181">
    <property type="entry name" value="Acyl_CoA_acyltransferase"/>
</dbReference>
<keyword evidence="2" id="KW-0012">Acyltransferase</keyword>
<dbReference type="EMBL" id="NIDE01000002">
    <property type="protein sequence ID" value="OWK45049.1"/>
    <property type="molecule type" value="Genomic_DNA"/>
</dbReference>
<evidence type="ECO:0000259" key="3">
    <source>
        <dbReference type="PROSITE" id="PS51186"/>
    </source>
</evidence>
<accession>A0A225E6C7</accession>
<protein>
    <submittedName>
        <fullName evidence="4">Protein export cytoplasm protein SecA ATPase RNA helicase</fullName>
    </submittedName>
</protein>
<reference evidence="5" key="1">
    <citation type="submission" date="2017-06" db="EMBL/GenBank/DDBJ databases">
        <title>Genome analysis of Fimbriiglobus ruber SP5, the first member of the order Planctomycetales with confirmed chitinolytic capability.</title>
        <authorList>
            <person name="Ravin N.V."/>
            <person name="Rakitin A.L."/>
            <person name="Ivanova A.A."/>
            <person name="Beletsky A.V."/>
            <person name="Kulichevskaya I.S."/>
            <person name="Mardanov A.V."/>
            <person name="Dedysh S.N."/>
        </authorList>
    </citation>
    <scope>NUCLEOTIDE SEQUENCE [LARGE SCALE GENOMIC DNA]</scope>
    <source>
        <strain evidence="5">SP5</strain>
    </source>
</reference>
<keyword evidence="5" id="KW-1185">Reference proteome</keyword>
<keyword evidence="4" id="KW-0547">Nucleotide-binding</keyword>